<feature type="transmembrane region" description="Helical" evidence="11">
    <location>
        <begin position="1793"/>
        <end position="1814"/>
    </location>
</feature>
<reference evidence="13 14" key="1">
    <citation type="journal article" date="2010" name="Nature">
        <title>The Ectocarpus genome and the independent evolution of multicellularity in brown algae.</title>
        <authorList>
            <person name="Cock J.M."/>
            <person name="Sterck L."/>
            <person name="Rouze P."/>
            <person name="Scornet D."/>
            <person name="Allen A.E."/>
            <person name="Amoutzias G."/>
            <person name="Anthouard V."/>
            <person name="Artiguenave F."/>
            <person name="Aury J.M."/>
            <person name="Badger J.H."/>
            <person name="Beszteri B."/>
            <person name="Billiau K."/>
            <person name="Bonnet E."/>
            <person name="Bothwell J.H."/>
            <person name="Bowler C."/>
            <person name="Boyen C."/>
            <person name="Brownlee C."/>
            <person name="Carrano C.J."/>
            <person name="Charrier B."/>
            <person name="Cho G.Y."/>
            <person name="Coelho S.M."/>
            <person name="Collen J."/>
            <person name="Corre E."/>
            <person name="Da Silva C."/>
            <person name="Delage L."/>
            <person name="Delaroque N."/>
            <person name="Dittami S.M."/>
            <person name="Doulbeau S."/>
            <person name="Elias M."/>
            <person name="Farnham G."/>
            <person name="Gachon C.M."/>
            <person name="Gschloessl B."/>
            <person name="Heesch S."/>
            <person name="Jabbari K."/>
            <person name="Jubin C."/>
            <person name="Kawai H."/>
            <person name="Kimura K."/>
            <person name="Kloareg B."/>
            <person name="Kupper F.C."/>
            <person name="Lang D."/>
            <person name="Le Bail A."/>
            <person name="Leblanc C."/>
            <person name="Lerouge P."/>
            <person name="Lohr M."/>
            <person name="Lopez P.J."/>
            <person name="Martens C."/>
            <person name="Maumus F."/>
            <person name="Michel G."/>
            <person name="Miranda-Saavedra D."/>
            <person name="Morales J."/>
            <person name="Moreau H."/>
            <person name="Motomura T."/>
            <person name="Nagasato C."/>
            <person name="Napoli C.A."/>
            <person name="Nelson D.R."/>
            <person name="Nyvall-Collen P."/>
            <person name="Peters A.F."/>
            <person name="Pommier C."/>
            <person name="Potin P."/>
            <person name="Poulain J."/>
            <person name="Quesneville H."/>
            <person name="Read B."/>
            <person name="Rensing S.A."/>
            <person name="Ritter A."/>
            <person name="Rousvoal S."/>
            <person name="Samanta M."/>
            <person name="Samson G."/>
            <person name="Schroeder D.C."/>
            <person name="Segurens B."/>
            <person name="Strittmatter M."/>
            <person name="Tonon T."/>
            <person name="Tregear J.W."/>
            <person name="Valentin K."/>
            <person name="von Dassow P."/>
            <person name="Yamagishi T."/>
            <person name="Van de Peer Y."/>
            <person name="Wincker P."/>
        </authorList>
    </citation>
    <scope>NUCLEOTIDE SEQUENCE [LARGE SCALE GENOMIC DNA]</scope>
    <source>
        <strain evidence="14">Ec32 / CCAP1310/4</strain>
    </source>
</reference>
<proteinExistence type="inferred from homology"/>
<dbReference type="EMBL" id="FN648520">
    <property type="protein sequence ID" value="CBJ26478.1"/>
    <property type="molecule type" value="Genomic_DNA"/>
</dbReference>
<feature type="transmembrane region" description="Helical" evidence="11">
    <location>
        <begin position="449"/>
        <end position="476"/>
    </location>
</feature>
<keyword evidence="8 11" id="KW-0472">Membrane</keyword>
<comment type="similarity">
    <text evidence="2">Belongs to the glycosyltransferase 48 family.</text>
</comment>
<feature type="transmembrane region" description="Helical" evidence="11">
    <location>
        <begin position="514"/>
        <end position="533"/>
    </location>
</feature>
<feature type="compositionally biased region" description="Basic and acidic residues" evidence="10">
    <location>
        <begin position="12"/>
        <end position="28"/>
    </location>
</feature>
<keyword evidence="5 13" id="KW-0808">Transferase</keyword>
<evidence type="ECO:0000256" key="1">
    <source>
        <dbReference type="ARBA" id="ARBA00004141"/>
    </source>
</evidence>
<evidence type="ECO:0000256" key="4">
    <source>
        <dbReference type="ARBA" id="ARBA00022676"/>
    </source>
</evidence>
<name>D7FXN7_ECTSI</name>
<evidence type="ECO:0000256" key="11">
    <source>
        <dbReference type="SAM" id="Phobius"/>
    </source>
</evidence>
<keyword evidence="7 11" id="KW-1133">Transmembrane helix</keyword>
<comment type="subcellular location">
    <subcellularLocation>
        <location evidence="1">Membrane</location>
        <topology evidence="1">Multi-pass membrane protein</topology>
    </subcellularLocation>
</comment>
<feature type="region of interest" description="Disordered" evidence="10">
    <location>
        <begin position="64"/>
        <end position="148"/>
    </location>
</feature>
<dbReference type="GO" id="GO:0000148">
    <property type="term" value="C:1,3-beta-D-glucan synthase complex"/>
    <property type="evidence" value="ECO:0007669"/>
    <property type="project" value="InterPro"/>
</dbReference>
<evidence type="ECO:0000256" key="9">
    <source>
        <dbReference type="ARBA" id="ARBA00047777"/>
    </source>
</evidence>
<comment type="catalytic activity">
    <reaction evidence="9">
        <text>[(1-&gt;3)-beta-D-glucosyl](n) + UDP-alpha-D-glucose = [(1-&gt;3)-beta-D-glucosyl](n+1) + UDP + H(+)</text>
        <dbReference type="Rhea" id="RHEA:21476"/>
        <dbReference type="Rhea" id="RHEA-COMP:11146"/>
        <dbReference type="Rhea" id="RHEA-COMP:14303"/>
        <dbReference type="ChEBI" id="CHEBI:15378"/>
        <dbReference type="ChEBI" id="CHEBI:37671"/>
        <dbReference type="ChEBI" id="CHEBI:58223"/>
        <dbReference type="ChEBI" id="CHEBI:58885"/>
        <dbReference type="EC" id="2.4.1.34"/>
    </reaction>
</comment>
<feature type="region of interest" description="Disordered" evidence="10">
    <location>
        <begin position="1"/>
        <end position="48"/>
    </location>
</feature>
<dbReference type="OrthoDB" id="1880850at2759"/>
<feature type="region of interest" description="Disordered" evidence="10">
    <location>
        <begin position="1922"/>
        <end position="2013"/>
    </location>
</feature>
<dbReference type="STRING" id="2880.D7FXN7"/>
<feature type="compositionally biased region" description="Pro residues" evidence="10">
    <location>
        <begin position="1969"/>
        <end position="1978"/>
    </location>
</feature>
<dbReference type="PANTHER" id="PTHR12741:SF48">
    <property type="entry name" value="1,3-BETA-GLUCAN SYNTHASE COMPONENT FKS1-RELATED"/>
    <property type="match status" value="1"/>
</dbReference>
<protein>
    <recommendedName>
        <fullName evidence="3">1,3-beta-glucan synthase</fullName>
        <ecNumber evidence="3">2.4.1.34</ecNumber>
    </recommendedName>
</protein>
<dbReference type="GO" id="GO:0003843">
    <property type="term" value="F:1,3-beta-D-glucan synthase activity"/>
    <property type="evidence" value="ECO:0007669"/>
    <property type="project" value="UniProtKB-EC"/>
</dbReference>
<feature type="transmembrane region" description="Helical" evidence="11">
    <location>
        <begin position="1821"/>
        <end position="1840"/>
    </location>
</feature>
<feature type="transmembrane region" description="Helical" evidence="11">
    <location>
        <begin position="1724"/>
        <end position="1743"/>
    </location>
</feature>
<dbReference type="GO" id="GO:0006075">
    <property type="term" value="P:(1-&gt;3)-beta-D-glucan biosynthetic process"/>
    <property type="evidence" value="ECO:0007669"/>
    <property type="project" value="InterPro"/>
</dbReference>
<dbReference type="OMA" id="NGCAESC"/>
<dbReference type="GO" id="GO:0005886">
    <property type="term" value="C:plasma membrane"/>
    <property type="evidence" value="ECO:0007669"/>
    <property type="project" value="TreeGrafter"/>
</dbReference>
<evidence type="ECO:0000259" key="12">
    <source>
        <dbReference type="SMART" id="SM01205"/>
    </source>
</evidence>
<feature type="transmembrane region" description="Helical" evidence="11">
    <location>
        <begin position="1479"/>
        <end position="1504"/>
    </location>
</feature>
<evidence type="ECO:0000256" key="5">
    <source>
        <dbReference type="ARBA" id="ARBA00022679"/>
    </source>
</evidence>
<feature type="transmembrane region" description="Helical" evidence="11">
    <location>
        <begin position="1566"/>
        <end position="1586"/>
    </location>
</feature>
<dbReference type="SMART" id="SM01205">
    <property type="entry name" value="FKS1_dom1"/>
    <property type="match status" value="1"/>
</dbReference>
<dbReference type="Pfam" id="PF14288">
    <property type="entry name" value="FKS1_dom1"/>
    <property type="match status" value="1"/>
</dbReference>
<evidence type="ECO:0000256" key="3">
    <source>
        <dbReference type="ARBA" id="ARBA00012589"/>
    </source>
</evidence>
<feature type="transmembrane region" description="Helical" evidence="11">
    <location>
        <begin position="387"/>
        <end position="408"/>
    </location>
</feature>
<keyword evidence="6 11" id="KW-0812">Transmembrane</keyword>
<feature type="transmembrane region" description="Helical" evidence="11">
    <location>
        <begin position="545"/>
        <end position="568"/>
    </location>
</feature>
<gene>
    <name evidence="13" type="ORF">Esi_0033_0138</name>
</gene>
<feature type="transmembrane region" description="Helical" evidence="11">
    <location>
        <begin position="1622"/>
        <end position="1639"/>
    </location>
</feature>
<feature type="transmembrane region" description="Helical" evidence="11">
    <location>
        <begin position="420"/>
        <end position="443"/>
    </location>
</feature>
<feature type="transmembrane region" description="Helical" evidence="11">
    <location>
        <begin position="1868"/>
        <end position="1889"/>
    </location>
</feature>
<feature type="transmembrane region" description="Helical" evidence="11">
    <location>
        <begin position="488"/>
        <end position="508"/>
    </location>
</feature>
<feature type="region of interest" description="Disordered" evidence="10">
    <location>
        <begin position="937"/>
        <end position="956"/>
    </location>
</feature>
<dbReference type="Proteomes" id="UP000002630">
    <property type="component" value="Linkage Group LG07"/>
</dbReference>
<feature type="transmembrane region" description="Helical" evidence="11">
    <location>
        <begin position="600"/>
        <end position="624"/>
    </location>
</feature>
<accession>D7FXN7</accession>
<organism evidence="13 14">
    <name type="scientific">Ectocarpus siliculosus</name>
    <name type="common">Brown alga</name>
    <name type="synonym">Conferva siliculosa</name>
    <dbReference type="NCBI Taxonomy" id="2880"/>
    <lineage>
        <taxon>Eukaryota</taxon>
        <taxon>Sar</taxon>
        <taxon>Stramenopiles</taxon>
        <taxon>Ochrophyta</taxon>
        <taxon>PX clade</taxon>
        <taxon>Phaeophyceae</taxon>
        <taxon>Ectocarpales</taxon>
        <taxon>Ectocarpaceae</taxon>
        <taxon>Ectocarpus</taxon>
    </lineage>
</organism>
<evidence type="ECO:0000313" key="14">
    <source>
        <dbReference type="Proteomes" id="UP000002630"/>
    </source>
</evidence>
<dbReference type="PANTHER" id="PTHR12741">
    <property type="entry name" value="LYST-INTERACTING PROTEIN LIP5 DOPAMINE RESPONSIVE PROTEIN DRG-1"/>
    <property type="match status" value="1"/>
</dbReference>
<evidence type="ECO:0000256" key="10">
    <source>
        <dbReference type="SAM" id="MobiDB-lite"/>
    </source>
</evidence>
<dbReference type="InterPro" id="IPR003440">
    <property type="entry name" value="Glyco_trans_48_dom"/>
</dbReference>
<feature type="compositionally biased region" description="Basic and acidic residues" evidence="10">
    <location>
        <begin position="135"/>
        <end position="145"/>
    </location>
</feature>
<feature type="domain" description="1,3-beta-glucan synthase component FKS1-like" evidence="12">
    <location>
        <begin position="257"/>
        <end position="359"/>
    </location>
</feature>
<dbReference type="InParanoid" id="D7FXN7"/>
<feature type="transmembrane region" description="Helical" evidence="11">
    <location>
        <begin position="1755"/>
        <end position="1773"/>
    </location>
</feature>
<keyword evidence="14" id="KW-1185">Reference proteome</keyword>
<feature type="transmembrane region" description="Helical" evidence="11">
    <location>
        <begin position="1534"/>
        <end position="1554"/>
    </location>
</feature>
<dbReference type="Pfam" id="PF02364">
    <property type="entry name" value="Glucan_synthase"/>
    <property type="match status" value="1"/>
</dbReference>
<dbReference type="InterPro" id="IPR026899">
    <property type="entry name" value="FKS1-like_dom1"/>
</dbReference>
<dbReference type="EMBL" id="FN649732">
    <property type="protein sequence ID" value="CBJ26478.1"/>
    <property type="molecule type" value="Genomic_DNA"/>
</dbReference>
<evidence type="ECO:0000256" key="6">
    <source>
        <dbReference type="ARBA" id="ARBA00022692"/>
    </source>
</evidence>
<feature type="transmembrane region" description="Helical" evidence="11">
    <location>
        <begin position="1646"/>
        <end position="1664"/>
    </location>
</feature>
<evidence type="ECO:0000256" key="7">
    <source>
        <dbReference type="ARBA" id="ARBA00022989"/>
    </source>
</evidence>
<keyword evidence="4 13" id="KW-0328">Glycosyltransferase</keyword>
<evidence type="ECO:0000313" key="13">
    <source>
        <dbReference type="EMBL" id="CBJ26478.1"/>
    </source>
</evidence>
<evidence type="ECO:0000256" key="8">
    <source>
        <dbReference type="ARBA" id="ARBA00023136"/>
    </source>
</evidence>
<dbReference type="eggNOG" id="KOG0916">
    <property type="taxonomic scope" value="Eukaryota"/>
</dbReference>
<sequence length="2013" mass="226749">MPRSVRGLGDSRAGEREILKQESYRIKGGESGGSPGDDESSDAASALRVSEAWATEAFRLPADFLHTLAQPGKKKRGRSKNKNDRDNGDTTPFLQEMPNAAPRQTSWAQARPQALEHPQRSGRHRKGAKGMTEPRMNKDGSRENTGENDADVFDFLTQLFGFQRDSVRNQRTRRLGGGRSWDSVRNERDNAITLLASRLSRSVNHAGSDLHSLTPDKVAYVLATWRKEQLANYKKWCKHIWSWQIKLKKVLPDDQRLACAFEIALNLLLWGEAANLRLCPEFLCWAYHKSAKRLRDAIGDRAPEQFIRSYLKEVIQPCYLTLAEQYEDRKAGSRPYMVKNYDDFNETFWQRSCLGLDVVGLTQDAVRRKFTKTFVERQSWLVPMVSFWRVQMMLFWGLHLLVVASVCTTDGGCAGDSDIAYWYSAVFTLAGCYVLIDLYQIIFVTWRKVFIQCHLLTVISTLGRAFLKVVAFAWLYTNYPNDVFVNSARLYYGLVALLELVKFTPLIGALQGTVGPWSIVINVLLGVDAAASYARIDRLPGKRKVLLYSLFWTVVLSAKFLFNFFFMIRPLVESTRTVWNLDISGRYDLGFVSFRDTHNVGILVGVWLSVAFVYFIDLQVWFIIAESVMSACYGVARHVGERLNPNEICGSFEQMYKIFFRYLDAEDQQKHFRFAYVWNEVVDAMRKEDVIGDREMAGLKYFVVSLHRPNSVLALLPGFLVSGKIQGSVKTARDFARQQDELIKDLVAVDAWGKGEDKGARYEAAERRKPATGFFDMIESFAMPDHDEYGVARAADLKVVKQMRTLRLEQKRFLRGMLSVSDAIREVAFLHLFLSVFFLVEHLCQSEAICAGLWELYEFVTGLAGSNDAAGSIADTLMEANPNRAIFLLHQWPDVVSALETLVAALLSKNGRAARNVRKAMEKLCLAMAAFIDPSTHGHGMRQEEEGGWSAGDGSGQLGRLRHSMEKLQSALIAWPKSAKITQEEVDALHKDHNEFLMRFHSLVSSTNRPGHVESWEGQRRVAFFVNSMYMSQPEATRVENMPAFSTLTPYYSEEVILSVDTLCAQTPDGVTTLEYLQTLFPEQWMALVERVQREMPDVDFLYNVNSSREVGVLNSMDPRAKMELQLWASYRAQTMARTVRGMMYYEQALRLLAVVEAEDFSQQLYRNVNMASANPLFERRGKRAYVSVLQGQLRYNSDSREAASAKYTYVVSCQQHAKLLRSGKDEDRAKAKSVELLMEMHPSLKVAYVESGKDGRHHSVLIRYDEARSRIVKQYEVELPGPILLGEGKPNNQNHAIIFTRGEAVQAIDMNQDGSLEDALKARQLLGEFDFNGGGNHARIVGFREFVFTHDVSSIANFFSLQELSFVTSIQRFLDKPLAVRFHYGHPDLFDKVSAMTLGGISKASKGINLSEDIFGGFNFILRGGKATQAEYIQVGKGRDVGLGQITGFVAKISMGNGMQARSREVHRIAQQLDIFRLLSFFYSSVGFYLNQVFLTLSIWLFVYAKVYLVFDSRTADLGAIDPIVATVVSTEYVFQLGFMLVVPVLLVMAVESGLSRAIRKFVEIILRGSVLFFIFLSATNAYYVNKAFLTGEAKYMSTGRGFVIVHDRFLSQYCRYLQSHFAPAFEIMLLLIVYWHFGSKQTGFQYLAETFSVWLLVVAWLWSPVIFNPNGVEWLDVIKDFDGWLSWMMAGDDDPDKSWHAWWIQQNAELADVMFRKKVVLFVWRCRFLVLVWGFVTSIKLSRVEKEMSVPEIRWLLLGVVFAVLVIIVWQGVAGVRTRTSGAGGSTSGRLLGLLVSMALASAMLFLPVFNIVAFEQMLYFAGAVGFLLYFLVVQASLSSRVVGGGNVHKAVDGAGNNIVWTTYRAVHLTIGLVIMIPTLLVAFFPFMTHFQTRMMFNQNFSARFTSAKLFATERERQQARGWIAGDEQKRGGGGGSKGEDGGGSKSPPPLEESSGKGRRDSHHSGSPPPPQPPPRRGGHGEGRGAVGSALPPVRSAARHDAGRNSRTKAA</sequence>
<dbReference type="EC" id="2.4.1.34" evidence="3"/>
<evidence type="ECO:0000256" key="2">
    <source>
        <dbReference type="ARBA" id="ARBA00009040"/>
    </source>
</evidence>